<evidence type="ECO:0008006" key="4">
    <source>
        <dbReference type="Google" id="ProtNLM"/>
    </source>
</evidence>
<evidence type="ECO:0000313" key="3">
    <source>
        <dbReference type="Proteomes" id="UP000198885"/>
    </source>
</evidence>
<evidence type="ECO:0000256" key="1">
    <source>
        <dbReference type="SAM" id="Phobius"/>
    </source>
</evidence>
<dbReference type="Pfam" id="PF10658">
    <property type="entry name" value="DUF2484"/>
    <property type="match status" value="1"/>
</dbReference>
<keyword evidence="3" id="KW-1185">Reference proteome</keyword>
<dbReference type="RefSeq" id="WP_328586856.1">
    <property type="nucleotide sequence ID" value="NZ_CBDDGO010000004.1"/>
</dbReference>
<dbReference type="EMBL" id="FOGU01000006">
    <property type="protein sequence ID" value="SES14962.1"/>
    <property type="molecule type" value="Genomic_DNA"/>
</dbReference>
<reference evidence="2 3" key="1">
    <citation type="submission" date="2016-10" db="EMBL/GenBank/DDBJ databases">
        <authorList>
            <person name="de Groot N.N."/>
        </authorList>
    </citation>
    <scope>NUCLEOTIDE SEQUENCE [LARGE SCALE GENOMIC DNA]</scope>
    <source>
        <strain evidence="2 3">DSM 23042</strain>
    </source>
</reference>
<accession>A0A1H9UZW8</accession>
<sequence length="81" mass="9160">MALVLACLWCIVANLLAMRPSRRNHWPEAMALIAAGVPILVWVAWAEGMWLGALFFVAGLSVLRWPVRHLGAWLVRTARRR</sequence>
<keyword evidence="1" id="KW-0472">Membrane</keyword>
<name>A0A1H9UZW8_9RHOB</name>
<protein>
    <recommendedName>
        <fullName evidence="4">DUF2484 family protein</fullName>
    </recommendedName>
</protein>
<evidence type="ECO:0000313" key="2">
    <source>
        <dbReference type="EMBL" id="SES14962.1"/>
    </source>
</evidence>
<keyword evidence="1" id="KW-0812">Transmembrane</keyword>
<organism evidence="2 3">
    <name type="scientific">Tranquillimonas rosea</name>
    <dbReference type="NCBI Taxonomy" id="641238"/>
    <lineage>
        <taxon>Bacteria</taxon>
        <taxon>Pseudomonadati</taxon>
        <taxon>Pseudomonadota</taxon>
        <taxon>Alphaproteobacteria</taxon>
        <taxon>Rhodobacterales</taxon>
        <taxon>Roseobacteraceae</taxon>
        <taxon>Tranquillimonas</taxon>
    </lineage>
</organism>
<dbReference type="InterPro" id="IPR018919">
    <property type="entry name" value="DUF2484"/>
</dbReference>
<dbReference type="AlphaFoldDB" id="A0A1H9UZW8"/>
<gene>
    <name evidence="2" type="ORF">SAMN04490244_106133</name>
</gene>
<dbReference type="STRING" id="641238.SAMN04490244_106133"/>
<proteinExistence type="predicted"/>
<dbReference type="Proteomes" id="UP000198885">
    <property type="component" value="Unassembled WGS sequence"/>
</dbReference>
<feature type="transmembrane region" description="Helical" evidence="1">
    <location>
        <begin position="33"/>
        <end position="63"/>
    </location>
</feature>
<keyword evidence="1" id="KW-1133">Transmembrane helix</keyword>